<dbReference type="GO" id="GO:0030170">
    <property type="term" value="F:pyridoxal phosphate binding"/>
    <property type="evidence" value="ECO:0007669"/>
    <property type="project" value="InterPro"/>
</dbReference>
<reference evidence="5 6" key="1">
    <citation type="submission" date="2018-09" db="EMBL/GenBank/DDBJ databases">
        <title>Genomic Encyclopedia of Archaeal and Bacterial Type Strains, Phase II (KMG-II): from individual species to whole genera.</title>
        <authorList>
            <person name="Goeker M."/>
        </authorList>
    </citation>
    <scope>NUCLEOTIDE SEQUENCE [LARGE SCALE GENOMIC DNA]</scope>
    <source>
        <strain evidence="5 6">DSM 11458</strain>
    </source>
</reference>
<dbReference type="InterPro" id="IPR015421">
    <property type="entry name" value="PyrdxlP-dep_Trfase_major"/>
</dbReference>
<dbReference type="SUPFAM" id="SSF53383">
    <property type="entry name" value="PLP-dependent transferases"/>
    <property type="match status" value="1"/>
</dbReference>
<keyword evidence="6" id="KW-1185">Reference proteome</keyword>
<dbReference type="PANTHER" id="PTHR42885">
    <property type="entry name" value="HISTIDINOL-PHOSPHATE AMINOTRANSFERASE-RELATED"/>
    <property type="match status" value="1"/>
</dbReference>
<keyword evidence="2" id="KW-0663">Pyridoxal phosphate</keyword>
<dbReference type="InterPro" id="IPR004839">
    <property type="entry name" value="Aminotransferase_I/II_large"/>
</dbReference>
<dbReference type="EMBL" id="RAQK01000001">
    <property type="protein sequence ID" value="RKE96599.1"/>
    <property type="molecule type" value="Genomic_DNA"/>
</dbReference>
<dbReference type="RefSeq" id="WP_025063536.1">
    <property type="nucleotide sequence ID" value="NZ_RAQK01000001.1"/>
</dbReference>
<keyword evidence="3" id="KW-0808">Transferase</keyword>
<accession>A0A420DR12</accession>
<feature type="domain" description="Aminotransferase class I/classII large" evidence="4">
    <location>
        <begin position="47"/>
        <end position="303"/>
    </location>
</feature>
<dbReference type="PANTHER" id="PTHR42885:SF1">
    <property type="entry name" value="THREONINE-PHOSPHATE DECARBOXYLASE"/>
    <property type="match status" value="1"/>
</dbReference>
<evidence type="ECO:0000256" key="3">
    <source>
        <dbReference type="RuleBase" id="RU000481"/>
    </source>
</evidence>
<dbReference type="STRING" id="1443111.Z949_3168"/>
<dbReference type="AlphaFoldDB" id="A0A420DR12"/>
<comment type="caution">
    <text evidence="5">The sequence shown here is derived from an EMBL/GenBank/DDBJ whole genome shotgun (WGS) entry which is preliminary data.</text>
</comment>
<comment type="cofactor">
    <cofactor evidence="1 3">
        <name>pyridoxal 5'-phosphate</name>
        <dbReference type="ChEBI" id="CHEBI:597326"/>
    </cofactor>
</comment>
<dbReference type="OrthoDB" id="9799304at2"/>
<comment type="similarity">
    <text evidence="3">Belongs to the class-I pyridoxal-phosphate-dependent aminotransferase family.</text>
</comment>
<protein>
    <recommendedName>
        <fullName evidence="3">Aminotransferase</fullName>
        <ecNumber evidence="3">2.6.1.-</ecNumber>
    </recommendedName>
</protein>
<evidence type="ECO:0000313" key="6">
    <source>
        <dbReference type="Proteomes" id="UP000284407"/>
    </source>
</evidence>
<dbReference type="Pfam" id="PF00155">
    <property type="entry name" value="Aminotran_1_2"/>
    <property type="match status" value="1"/>
</dbReference>
<keyword evidence="3" id="KW-0032">Aminotransferase</keyword>
<evidence type="ECO:0000256" key="1">
    <source>
        <dbReference type="ARBA" id="ARBA00001933"/>
    </source>
</evidence>
<evidence type="ECO:0000256" key="2">
    <source>
        <dbReference type="ARBA" id="ARBA00022898"/>
    </source>
</evidence>
<dbReference type="EC" id="2.6.1.-" evidence="3"/>
<name>A0A420DR12_9RHOB</name>
<dbReference type="InterPro" id="IPR015422">
    <property type="entry name" value="PyrdxlP-dep_Trfase_small"/>
</dbReference>
<evidence type="ECO:0000313" key="5">
    <source>
        <dbReference type="EMBL" id="RKE96599.1"/>
    </source>
</evidence>
<dbReference type="Gene3D" id="3.90.1150.10">
    <property type="entry name" value="Aspartate Aminotransferase, domain 1"/>
    <property type="match status" value="1"/>
</dbReference>
<dbReference type="InterPro" id="IPR004838">
    <property type="entry name" value="NHTrfase_class1_PyrdxlP-BS"/>
</dbReference>
<gene>
    <name evidence="5" type="ORF">C8N30_1164</name>
</gene>
<sequence>MGETPRDHGGGIDAAASVFGGNRSQWIDLSTGINPVPYPLGQIDAEAWTALPDHAAQANLTAAARKFWQIPEGASIIATPGASAPIAIIPRLRPAGQVNIATPTYNEHAAAFAAAGWGVVTDPLGAEAQVVVHPNNPDGRVFGPSDLTSPLRIIDESFCDVMPEASLISQSTNTGTLILKSFGKFWGLAGLRLGFVIGDPALVADLSTMLGPWPVAGPALQIGARALNDPAWADHTRKRLAEDAVRLDAVLSSAGATPIGGTTLFRLFDVDSAAAWQDRLASNHIWSRVFPYNPRWLRLGLPAPDQWSRLEAALS</sequence>
<dbReference type="Gene3D" id="3.40.640.10">
    <property type="entry name" value="Type I PLP-dependent aspartate aminotransferase-like (Major domain)"/>
    <property type="match status" value="1"/>
</dbReference>
<organism evidence="5 6">
    <name type="scientific">Sulfitobacter guttiformis</name>
    <dbReference type="NCBI Taxonomy" id="74349"/>
    <lineage>
        <taxon>Bacteria</taxon>
        <taxon>Pseudomonadati</taxon>
        <taxon>Pseudomonadota</taxon>
        <taxon>Alphaproteobacteria</taxon>
        <taxon>Rhodobacterales</taxon>
        <taxon>Roseobacteraceae</taxon>
        <taxon>Sulfitobacter</taxon>
    </lineage>
</organism>
<dbReference type="Proteomes" id="UP000284407">
    <property type="component" value="Unassembled WGS sequence"/>
</dbReference>
<dbReference type="PROSITE" id="PS00105">
    <property type="entry name" value="AA_TRANSFER_CLASS_1"/>
    <property type="match status" value="1"/>
</dbReference>
<dbReference type="GO" id="GO:0008483">
    <property type="term" value="F:transaminase activity"/>
    <property type="evidence" value="ECO:0007669"/>
    <property type="project" value="UniProtKB-KW"/>
</dbReference>
<dbReference type="InterPro" id="IPR015424">
    <property type="entry name" value="PyrdxlP-dep_Trfase"/>
</dbReference>
<proteinExistence type="inferred from homology"/>
<evidence type="ECO:0000259" key="4">
    <source>
        <dbReference type="Pfam" id="PF00155"/>
    </source>
</evidence>